<evidence type="ECO:0000313" key="4">
    <source>
        <dbReference type="Proteomes" id="UP000438476"/>
    </source>
</evidence>
<dbReference type="InterPro" id="IPR039374">
    <property type="entry name" value="SIP_fam"/>
</dbReference>
<dbReference type="SUPFAM" id="SSF63380">
    <property type="entry name" value="Riboflavin synthase domain-like"/>
    <property type="match status" value="1"/>
</dbReference>
<organism evidence="3 4">
    <name type="scientific">Altericroceibacterium endophyticum</name>
    <dbReference type="NCBI Taxonomy" id="1808508"/>
    <lineage>
        <taxon>Bacteria</taxon>
        <taxon>Pseudomonadati</taxon>
        <taxon>Pseudomonadota</taxon>
        <taxon>Alphaproteobacteria</taxon>
        <taxon>Sphingomonadales</taxon>
        <taxon>Erythrobacteraceae</taxon>
        <taxon>Altericroceibacterium</taxon>
    </lineage>
</organism>
<proteinExistence type="inferred from homology"/>
<evidence type="ECO:0000259" key="2">
    <source>
        <dbReference type="PROSITE" id="PS51384"/>
    </source>
</evidence>
<keyword evidence="4" id="KW-1185">Reference proteome</keyword>
<dbReference type="Gene3D" id="3.40.50.80">
    <property type="entry name" value="Nucleotide-binding domain of ferredoxin-NADP reductase (FNR) module"/>
    <property type="match status" value="1"/>
</dbReference>
<dbReference type="RefSeq" id="WP_160735807.1">
    <property type="nucleotide sequence ID" value="NZ_WTYT01000002.1"/>
</dbReference>
<sequence length="255" mass="27483">MAQSRPEPRQLEVIASRKVTPNMLRITLGGAGLDGFPADQAGGYVKLRLEQDGSAKPVVRTYTIRAQREGEIDVDFVLHGVESGDAGPATLWAVSAQPGDTILVGGPGPAKPLPANKDRYLVVGDMTAIPAICVNLEQLPANAKGMVVLEVQDEADVPDVDLPASMEMVPVVNTHPGIAESPLPEKVKSFDWGEGAVYAWSASEFSAMRALRDFFHGEKQLGRDELYISSYWKSGLNEDSHKVVKREDANESGFA</sequence>
<dbReference type="InterPro" id="IPR007037">
    <property type="entry name" value="SIP_rossman_dom"/>
</dbReference>
<dbReference type="EMBL" id="WTYT01000002">
    <property type="protein sequence ID" value="MXO65411.1"/>
    <property type="molecule type" value="Genomic_DNA"/>
</dbReference>
<dbReference type="InterPro" id="IPR017938">
    <property type="entry name" value="Riboflavin_synthase-like_b-brl"/>
</dbReference>
<dbReference type="InterPro" id="IPR039261">
    <property type="entry name" value="FNR_nucleotide-bd"/>
</dbReference>
<comment type="caution">
    <text evidence="3">The sequence shown here is derived from an EMBL/GenBank/DDBJ whole genome shotgun (WGS) entry which is preliminary data.</text>
</comment>
<protein>
    <submittedName>
        <fullName evidence="3">Siderophore-interacting protein</fullName>
    </submittedName>
</protein>
<dbReference type="OrthoDB" id="9814826at2"/>
<dbReference type="PANTHER" id="PTHR30157:SF0">
    <property type="entry name" value="NADPH-DEPENDENT FERRIC-CHELATE REDUCTASE"/>
    <property type="match status" value="1"/>
</dbReference>
<accession>A0A6I4T5I6</accession>
<comment type="similarity">
    <text evidence="1">Belongs to the SIP oxidoreductase family.</text>
</comment>
<dbReference type="AlphaFoldDB" id="A0A6I4T5I6"/>
<dbReference type="InterPro" id="IPR017927">
    <property type="entry name" value="FAD-bd_FR_type"/>
</dbReference>
<dbReference type="Gene3D" id="2.40.30.10">
    <property type="entry name" value="Translation factors"/>
    <property type="match status" value="1"/>
</dbReference>
<reference evidence="3 4" key="1">
    <citation type="submission" date="2019-12" db="EMBL/GenBank/DDBJ databases">
        <title>Genomic-based taxomic classification of the family Erythrobacteraceae.</title>
        <authorList>
            <person name="Xu L."/>
        </authorList>
    </citation>
    <scope>NUCLEOTIDE SEQUENCE [LARGE SCALE GENOMIC DNA]</scope>
    <source>
        <strain evidence="3 4">LMG 29518</strain>
    </source>
</reference>
<gene>
    <name evidence="3" type="ORF">GRI91_06565</name>
</gene>
<dbReference type="GO" id="GO:0016491">
    <property type="term" value="F:oxidoreductase activity"/>
    <property type="evidence" value="ECO:0007669"/>
    <property type="project" value="InterPro"/>
</dbReference>
<evidence type="ECO:0000313" key="3">
    <source>
        <dbReference type="EMBL" id="MXO65411.1"/>
    </source>
</evidence>
<dbReference type="Pfam" id="PF08021">
    <property type="entry name" value="FAD_binding_9"/>
    <property type="match status" value="1"/>
</dbReference>
<dbReference type="PANTHER" id="PTHR30157">
    <property type="entry name" value="FERRIC REDUCTASE, NADPH-DEPENDENT"/>
    <property type="match status" value="1"/>
</dbReference>
<dbReference type="InterPro" id="IPR013113">
    <property type="entry name" value="SIP_FAD-bd"/>
</dbReference>
<dbReference type="Proteomes" id="UP000438476">
    <property type="component" value="Unassembled WGS sequence"/>
</dbReference>
<evidence type="ECO:0000256" key="1">
    <source>
        <dbReference type="ARBA" id="ARBA00035644"/>
    </source>
</evidence>
<dbReference type="Pfam" id="PF04954">
    <property type="entry name" value="SIP"/>
    <property type="match status" value="1"/>
</dbReference>
<feature type="domain" description="FAD-binding FR-type" evidence="2">
    <location>
        <begin position="6"/>
        <end position="114"/>
    </location>
</feature>
<name>A0A6I4T5I6_9SPHN</name>
<dbReference type="PROSITE" id="PS51384">
    <property type="entry name" value="FAD_FR"/>
    <property type="match status" value="1"/>
</dbReference>
<dbReference type="CDD" id="cd06193">
    <property type="entry name" value="siderophore_interacting"/>
    <property type="match status" value="1"/>
</dbReference>